<gene>
    <name evidence="18" type="ORF">COU30_05200</name>
</gene>
<dbReference type="Gene3D" id="3.50.30.10">
    <property type="entry name" value="Phosphohistidine domain"/>
    <property type="match status" value="1"/>
</dbReference>
<evidence type="ECO:0000256" key="1">
    <source>
        <dbReference type="ARBA" id="ARBA00001946"/>
    </source>
</evidence>
<keyword evidence="7 18" id="KW-0808">Transferase</keyword>
<dbReference type="Proteomes" id="UP000228528">
    <property type="component" value="Unassembled WGS sequence"/>
</dbReference>
<feature type="domain" description="PEP-utilising enzyme mobile" evidence="15">
    <location>
        <begin position="384"/>
        <end position="455"/>
    </location>
</feature>
<dbReference type="GO" id="GO:0046872">
    <property type="term" value="F:metal ion binding"/>
    <property type="evidence" value="ECO:0007669"/>
    <property type="project" value="UniProtKB-KW"/>
</dbReference>
<comment type="similarity">
    <text evidence="4">Belongs to the PEP-utilizing enzyme family.</text>
</comment>
<evidence type="ECO:0000256" key="11">
    <source>
        <dbReference type="ARBA" id="ARBA00022840"/>
    </source>
</evidence>
<evidence type="ECO:0000256" key="12">
    <source>
        <dbReference type="ARBA" id="ARBA00022842"/>
    </source>
</evidence>
<evidence type="ECO:0000256" key="13">
    <source>
        <dbReference type="ARBA" id="ARBA00033470"/>
    </source>
</evidence>
<evidence type="ECO:0000259" key="15">
    <source>
        <dbReference type="Pfam" id="PF00391"/>
    </source>
</evidence>
<evidence type="ECO:0000313" key="18">
    <source>
        <dbReference type="EMBL" id="PIR76930.1"/>
    </source>
</evidence>
<comment type="pathway">
    <text evidence="3">Carbohydrate biosynthesis; gluconeogenesis.</text>
</comment>
<evidence type="ECO:0000256" key="5">
    <source>
        <dbReference type="ARBA" id="ARBA00011996"/>
    </source>
</evidence>
<dbReference type="InterPro" id="IPR036637">
    <property type="entry name" value="Phosphohistidine_dom_sf"/>
</dbReference>
<dbReference type="Gene3D" id="3.30.470.20">
    <property type="entry name" value="ATP-grasp fold, B domain"/>
    <property type="match status" value="1"/>
</dbReference>
<feature type="domain" description="Pyruvate phosphate dikinase AMP/ATP-binding" evidence="16">
    <location>
        <begin position="22"/>
        <end position="347"/>
    </location>
</feature>
<proteinExistence type="inferred from homology"/>
<dbReference type="InterPro" id="IPR000121">
    <property type="entry name" value="PEP_util_C"/>
</dbReference>
<dbReference type="FunFam" id="3.30.1490.20:FF:000010">
    <property type="entry name" value="Phosphoenolpyruvate synthase"/>
    <property type="match status" value="1"/>
</dbReference>
<dbReference type="InterPro" id="IPR013815">
    <property type="entry name" value="ATP_grasp_subdomain_1"/>
</dbReference>
<dbReference type="InterPro" id="IPR008279">
    <property type="entry name" value="PEP-util_enz_mobile_dom"/>
</dbReference>
<evidence type="ECO:0000256" key="4">
    <source>
        <dbReference type="ARBA" id="ARBA00007837"/>
    </source>
</evidence>
<comment type="function">
    <text evidence="2">Catalyzes the phosphorylation of pyruvate to phosphoenolpyruvate.</text>
</comment>
<keyword evidence="12" id="KW-0460">Magnesium</keyword>
<evidence type="ECO:0000256" key="7">
    <source>
        <dbReference type="ARBA" id="ARBA00022679"/>
    </source>
</evidence>
<dbReference type="Gene3D" id="3.20.20.60">
    <property type="entry name" value="Phosphoenolpyruvate-binding domains"/>
    <property type="match status" value="1"/>
</dbReference>
<keyword evidence="18" id="KW-0670">Pyruvate</keyword>
<evidence type="ECO:0000256" key="6">
    <source>
        <dbReference type="ARBA" id="ARBA00021623"/>
    </source>
</evidence>
<dbReference type="Pfam" id="PF01326">
    <property type="entry name" value="PPDK_N"/>
    <property type="match status" value="1"/>
</dbReference>
<reference evidence="19" key="1">
    <citation type="submission" date="2017-09" db="EMBL/GenBank/DDBJ databases">
        <title>Depth-based differentiation of microbial function through sediment-hosted aquifers and enrichment of novel symbionts in the deep terrestrial subsurface.</title>
        <authorList>
            <person name="Probst A.J."/>
            <person name="Ladd B."/>
            <person name="Jarett J.K."/>
            <person name="Geller-Mcgrath D.E."/>
            <person name="Sieber C.M.K."/>
            <person name="Emerson J.B."/>
            <person name="Anantharaman K."/>
            <person name="Thomas B.C."/>
            <person name="Malmstrom R."/>
            <person name="Stieglmeier M."/>
            <person name="Klingl A."/>
            <person name="Woyke T."/>
            <person name="Ryan C.M."/>
            <person name="Banfield J.F."/>
        </authorList>
    </citation>
    <scope>NUCLEOTIDE SEQUENCE [LARGE SCALE GENOMIC DNA]</scope>
</reference>
<protein>
    <recommendedName>
        <fullName evidence="6">Phosphoenolpyruvate synthase</fullName>
        <ecNumber evidence="5">2.7.9.2</ecNumber>
    </recommendedName>
    <alternativeName>
        <fullName evidence="13">Pyruvate, water dikinase</fullName>
    </alternativeName>
</protein>
<dbReference type="Pfam" id="PF02896">
    <property type="entry name" value="PEP-utilizers_C"/>
    <property type="match status" value="1"/>
</dbReference>
<evidence type="ECO:0000256" key="14">
    <source>
        <dbReference type="ARBA" id="ARBA00047700"/>
    </source>
</evidence>
<sequence length="629" mass="69277">MKIHSTSPYIAWFTDISISDISTVGGKNASLGEMYSSLAKKGIRIPNGFAVTVDAYWAILRESGADKKIKLLLKDLDERDVKQLAIVGKKIRTLILKASLSKEVSDAITVAYAQLSKKRKQFAVAVRSSATAEDLPDASFAGQQESFLNVRGIADLLSAVKQCMASLFTDRAISYRAGNGYDHMSVALSVTVQEMVHSDTGSSGVMFTMDTESGFPGVVLINGSYGLGDYIVQGRVTPDQFYIFKEGVKKGKSSIISKMLGSKEVKLVYGNKTRVKHAVVKKSERDVFSLTDHDVIVLAKWGLIIEEYYGKPQDIEWAKDGKTGELFIVQARPETVKAASNHAVIETYNLHKEGKILLRGTAVGQRIGAGKVRVINNVKDMKTFKKGEVLVTRITDPDWEPIMRIASAVITEQGGKTSHAAIVSRELGVPAIVGTKSARKVLKTGQKVTASCAKGDDGIVYAGILPFEVKRTELTKIPETKTHIMMNVGDPDHAFSLSFLPHQGVGLARLEFIFTNFIRIHPLALIHYKTLKDKKAKVQIDELTRGYKDKSAYCVDKLAEGIARIATAMYPHKVVVRMSDFKSNEYATLIGGKEFEPKEQNPMIGWRGASRYYSDEYKPAFKLECEALV</sequence>
<evidence type="ECO:0000256" key="8">
    <source>
        <dbReference type="ARBA" id="ARBA00022723"/>
    </source>
</evidence>
<feature type="domain" description="PEP-utilising enzyme C-terminal" evidence="17">
    <location>
        <begin position="477"/>
        <end position="628"/>
    </location>
</feature>
<dbReference type="EC" id="2.7.9.2" evidence="5"/>
<comment type="cofactor">
    <cofactor evidence="1">
        <name>Mg(2+)</name>
        <dbReference type="ChEBI" id="CHEBI:18420"/>
    </cofactor>
</comment>
<evidence type="ECO:0000256" key="3">
    <source>
        <dbReference type="ARBA" id="ARBA00004742"/>
    </source>
</evidence>
<dbReference type="SUPFAM" id="SSF56059">
    <property type="entry name" value="Glutathione synthetase ATP-binding domain-like"/>
    <property type="match status" value="1"/>
</dbReference>
<dbReference type="Pfam" id="PF00391">
    <property type="entry name" value="PEP-utilizers"/>
    <property type="match status" value="1"/>
</dbReference>
<accession>A0A2M6P0K7</accession>
<dbReference type="AlphaFoldDB" id="A0A2M6P0K7"/>
<dbReference type="PROSITE" id="PS00370">
    <property type="entry name" value="PEP_ENZYMES_PHOS_SITE"/>
    <property type="match status" value="1"/>
</dbReference>
<dbReference type="PANTHER" id="PTHR43030:SF1">
    <property type="entry name" value="PHOSPHOENOLPYRUVATE SYNTHASE"/>
    <property type="match status" value="1"/>
</dbReference>
<dbReference type="NCBIfam" id="TIGR01418">
    <property type="entry name" value="PEP_synth"/>
    <property type="match status" value="1"/>
</dbReference>
<name>A0A2M6P0K7_9BACT</name>
<feature type="non-terminal residue" evidence="18">
    <location>
        <position position="629"/>
    </location>
</feature>
<keyword evidence="10" id="KW-0418">Kinase</keyword>
<evidence type="ECO:0000313" key="19">
    <source>
        <dbReference type="Proteomes" id="UP000228528"/>
    </source>
</evidence>
<dbReference type="UniPathway" id="UPA00138"/>
<dbReference type="Gene3D" id="3.30.1490.20">
    <property type="entry name" value="ATP-grasp fold, A domain"/>
    <property type="match status" value="1"/>
</dbReference>
<comment type="catalytic activity">
    <reaction evidence="14">
        <text>pyruvate + ATP + H2O = phosphoenolpyruvate + AMP + phosphate + 2 H(+)</text>
        <dbReference type="Rhea" id="RHEA:11364"/>
        <dbReference type="ChEBI" id="CHEBI:15361"/>
        <dbReference type="ChEBI" id="CHEBI:15377"/>
        <dbReference type="ChEBI" id="CHEBI:15378"/>
        <dbReference type="ChEBI" id="CHEBI:30616"/>
        <dbReference type="ChEBI" id="CHEBI:43474"/>
        <dbReference type="ChEBI" id="CHEBI:58702"/>
        <dbReference type="ChEBI" id="CHEBI:456215"/>
        <dbReference type="EC" id="2.7.9.2"/>
    </reaction>
</comment>
<evidence type="ECO:0000256" key="9">
    <source>
        <dbReference type="ARBA" id="ARBA00022741"/>
    </source>
</evidence>
<evidence type="ECO:0000259" key="16">
    <source>
        <dbReference type="Pfam" id="PF01326"/>
    </source>
</evidence>
<dbReference type="InterPro" id="IPR006319">
    <property type="entry name" value="PEP_synth"/>
</dbReference>
<dbReference type="EMBL" id="PFBW01000219">
    <property type="protein sequence ID" value="PIR76930.1"/>
    <property type="molecule type" value="Genomic_DNA"/>
</dbReference>
<dbReference type="SUPFAM" id="SSF51621">
    <property type="entry name" value="Phosphoenolpyruvate/pyruvate domain"/>
    <property type="match status" value="1"/>
</dbReference>
<dbReference type="GO" id="GO:0006094">
    <property type="term" value="P:gluconeogenesis"/>
    <property type="evidence" value="ECO:0007669"/>
    <property type="project" value="UniProtKB-UniPathway"/>
</dbReference>
<organism evidence="18 19">
    <name type="scientific">Candidatus Magasanikbacteria bacterium CG10_big_fil_rev_8_21_14_0_10_38_6</name>
    <dbReference type="NCBI Taxonomy" id="1974647"/>
    <lineage>
        <taxon>Bacteria</taxon>
        <taxon>Candidatus Magasanikiibacteriota</taxon>
    </lineage>
</organism>
<dbReference type="NCBIfam" id="NF005057">
    <property type="entry name" value="PRK06464.1"/>
    <property type="match status" value="1"/>
</dbReference>
<dbReference type="FunFam" id="3.30.470.20:FF:000017">
    <property type="entry name" value="Phosphoenolpyruvate synthase"/>
    <property type="match status" value="1"/>
</dbReference>
<comment type="caution">
    <text evidence="18">The sequence shown here is derived from an EMBL/GenBank/DDBJ whole genome shotgun (WGS) entry which is preliminary data.</text>
</comment>
<dbReference type="GO" id="GO:0005524">
    <property type="term" value="F:ATP binding"/>
    <property type="evidence" value="ECO:0007669"/>
    <property type="project" value="UniProtKB-KW"/>
</dbReference>
<keyword evidence="9" id="KW-0547">Nucleotide-binding</keyword>
<evidence type="ECO:0000259" key="17">
    <source>
        <dbReference type="Pfam" id="PF02896"/>
    </source>
</evidence>
<dbReference type="SUPFAM" id="SSF52009">
    <property type="entry name" value="Phosphohistidine domain"/>
    <property type="match status" value="1"/>
</dbReference>
<evidence type="ECO:0000256" key="2">
    <source>
        <dbReference type="ARBA" id="ARBA00002988"/>
    </source>
</evidence>
<keyword evidence="8" id="KW-0479">Metal-binding</keyword>
<dbReference type="InterPro" id="IPR015813">
    <property type="entry name" value="Pyrv/PenolPyrv_kinase-like_dom"/>
</dbReference>
<evidence type="ECO:0000256" key="10">
    <source>
        <dbReference type="ARBA" id="ARBA00022777"/>
    </source>
</evidence>
<dbReference type="PANTHER" id="PTHR43030">
    <property type="entry name" value="PHOSPHOENOLPYRUVATE SYNTHASE"/>
    <property type="match status" value="1"/>
</dbReference>
<dbReference type="InterPro" id="IPR040442">
    <property type="entry name" value="Pyrv_kinase-like_dom_sf"/>
</dbReference>
<dbReference type="InterPro" id="IPR018274">
    <property type="entry name" value="PEP_util_AS"/>
</dbReference>
<dbReference type="GO" id="GO:0008986">
    <property type="term" value="F:pyruvate, water dikinase activity"/>
    <property type="evidence" value="ECO:0007669"/>
    <property type="project" value="UniProtKB-EC"/>
</dbReference>
<keyword evidence="11" id="KW-0067">ATP-binding</keyword>
<dbReference type="InterPro" id="IPR002192">
    <property type="entry name" value="PPDK_AMP/ATP-bd"/>
</dbReference>